<dbReference type="RefSeq" id="WP_173174974.1">
    <property type="nucleotide sequence ID" value="NZ_AP023189.1"/>
</dbReference>
<evidence type="ECO:0000313" key="5">
    <source>
        <dbReference type="Proteomes" id="UP001054892"/>
    </source>
</evidence>
<evidence type="ECO:0000313" key="4">
    <source>
        <dbReference type="Proteomes" id="UP000509383"/>
    </source>
</evidence>
<dbReference type="Proteomes" id="UP000509383">
    <property type="component" value="Chromosome"/>
</dbReference>
<keyword evidence="5" id="KW-1185">Reference proteome</keyword>
<feature type="domain" description="YjiS-like" evidence="1">
    <location>
        <begin position="34"/>
        <end position="67"/>
    </location>
</feature>
<organism evidence="2 4">
    <name type="scientific">Pseudomonas tohonis</name>
    <dbReference type="NCBI Taxonomy" id="2725477"/>
    <lineage>
        <taxon>Bacteria</taxon>
        <taxon>Pseudomonadati</taxon>
        <taxon>Pseudomonadota</taxon>
        <taxon>Gammaproteobacteria</taxon>
        <taxon>Pseudomonadales</taxon>
        <taxon>Pseudomonadaceae</taxon>
        <taxon>Pseudomonas</taxon>
    </lineage>
</organism>
<proteinExistence type="predicted"/>
<dbReference type="Proteomes" id="UP001054892">
    <property type="component" value="Unassembled WGS sequence"/>
</dbReference>
<reference evidence="2 4" key="1">
    <citation type="submission" date="2020-05" db="EMBL/GenBank/DDBJ databases">
        <title>Characterization of novel class B3 metallo-beta-lactamase from novel Pseudomonas species.</title>
        <authorList>
            <person name="Yamada K."/>
            <person name="Aoki K."/>
            <person name="Ishii Y."/>
        </authorList>
    </citation>
    <scope>NUCLEOTIDE SEQUENCE [LARGE SCALE GENOMIC DNA]</scope>
    <source>
        <strain evidence="2 4">TUM18999</strain>
        <strain evidence="3 5">TUM20286</strain>
    </source>
</reference>
<protein>
    <recommendedName>
        <fullName evidence="1">YjiS-like domain-containing protein</fullName>
    </recommendedName>
</protein>
<evidence type="ECO:0000259" key="1">
    <source>
        <dbReference type="Pfam" id="PF06568"/>
    </source>
</evidence>
<evidence type="ECO:0000313" key="2">
    <source>
        <dbReference type="EMBL" id="BCG22403.1"/>
    </source>
</evidence>
<accession>A0A6J4DXW0</accession>
<dbReference type="InterPro" id="IPR009506">
    <property type="entry name" value="YjiS-like"/>
</dbReference>
<dbReference type="EMBL" id="AP023189">
    <property type="protein sequence ID" value="BCG22403.1"/>
    <property type="molecule type" value="Genomic_DNA"/>
</dbReference>
<dbReference type="AlphaFoldDB" id="A0A6J4DXW0"/>
<gene>
    <name evidence="2" type="ORF">TUM18999_05940</name>
    <name evidence="3" type="ORF">TUM20286_33820</name>
</gene>
<name>A0A6J4DXW0_9PSED</name>
<evidence type="ECO:0000313" key="3">
    <source>
        <dbReference type="EMBL" id="GJN53630.1"/>
    </source>
</evidence>
<sequence>MNGLSDTRLSLHAKELELDHLRVHASTRSAGDGRWHRFWRRLQTRKALLDLDEQALRDIGLTREQARDEALKPFWKL</sequence>
<dbReference type="Pfam" id="PF06568">
    <property type="entry name" value="YjiS-like"/>
    <property type="match status" value="1"/>
</dbReference>
<dbReference type="KEGG" id="ptw:TUM18999_05940"/>
<dbReference type="EMBL" id="BQKM01000007">
    <property type="protein sequence ID" value="GJN53630.1"/>
    <property type="molecule type" value="Genomic_DNA"/>
</dbReference>